<feature type="region of interest" description="Disordered" evidence="16">
    <location>
        <begin position="1183"/>
        <end position="1216"/>
    </location>
</feature>
<feature type="compositionally biased region" description="Basic and acidic residues" evidence="16">
    <location>
        <begin position="858"/>
        <end position="873"/>
    </location>
</feature>
<dbReference type="GO" id="GO:0004674">
    <property type="term" value="F:protein serine/threonine kinase activity"/>
    <property type="evidence" value="ECO:0007669"/>
    <property type="project" value="UniProtKB-KW"/>
</dbReference>
<keyword evidence="7" id="KW-0479">Metal-binding</keyword>
<comment type="cofactor">
    <cofactor evidence="1">
        <name>Mn(2+)</name>
        <dbReference type="ChEBI" id="CHEBI:29035"/>
    </cofactor>
</comment>
<dbReference type="AlphaFoldDB" id="A0A0X3QEU3"/>
<evidence type="ECO:0000256" key="6">
    <source>
        <dbReference type="ARBA" id="ARBA00022679"/>
    </source>
</evidence>
<feature type="compositionally biased region" description="Low complexity" evidence="16">
    <location>
        <begin position="332"/>
        <end position="343"/>
    </location>
</feature>
<dbReference type="GO" id="GO:0035556">
    <property type="term" value="P:intracellular signal transduction"/>
    <property type="evidence" value="ECO:0007669"/>
    <property type="project" value="TreeGrafter"/>
</dbReference>
<dbReference type="InterPro" id="IPR008271">
    <property type="entry name" value="Ser/Thr_kinase_AS"/>
</dbReference>
<evidence type="ECO:0000256" key="4">
    <source>
        <dbReference type="ARBA" id="ARBA00012513"/>
    </source>
</evidence>
<dbReference type="EMBL" id="GEEE01005169">
    <property type="protein sequence ID" value="JAP58056.1"/>
    <property type="molecule type" value="Transcribed_RNA"/>
</dbReference>
<organism evidence="18">
    <name type="scientific">Schistocephalus solidus</name>
    <name type="common">Tapeworm</name>
    <dbReference type="NCBI Taxonomy" id="70667"/>
    <lineage>
        <taxon>Eukaryota</taxon>
        <taxon>Metazoa</taxon>
        <taxon>Spiralia</taxon>
        <taxon>Lophotrochozoa</taxon>
        <taxon>Platyhelminthes</taxon>
        <taxon>Cestoda</taxon>
        <taxon>Eucestoda</taxon>
        <taxon>Diphyllobothriidea</taxon>
        <taxon>Diphyllobothriidae</taxon>
        <taxon>Schistocephalus</taxon>
    </lineage>
</organism>
<dbReference type="GO" id="GO:0046872">
    <property type="term" value="F:metal ion binding"/>
    <property type="evidence" value="ECO:0007669"/>
    <property type="project" value="UniProtKB-KW"/>
</dbReference>
<dbReference type="PROSITE" id="PS50011">
    <property type="entry name" value="PROTEIN_KINASE_DOM"/>
    <property type="match status" value="1"/>
</dbReference>
<dbReference type="PROSITE" id="PS00108">
    <property type="entry name" value="PROTEIN_KINASE_ST"/>
    <property type="match status" value="1"/>
</dbReference>
<dbReference type="Gene3D" id="3.30.200.20">
    <property type="entry name" value="Phosphorylase Kinase, domain 1"/>
    <property type="match status" value="1"/>
</dbReference>
<evidence type="ECO:0000256" key="16">
    <source>
        <dbReference type="SAM" id="MobiDB-lite"/>
    </source>
</evidence>
<dbReference type="EC" id="2.7.11.1" evidence="4"/>
<feature type="compositionally biased region" description="Basic and acidic residues" evidence="16">
    <location>
        <begin position="733"/>
        <end position="748"/>
    </location>
</feature>
<dbReference type="PANTHER" id="PTHR24346">
    <property type="entry name" value="MAP/MICROTUBULE AFFINITY-REGULATING KINASE"/>
    <property type="match status" value="1"/>
</dbReference>
<name>A0A0X3QEU3_SCHSO</name>
<protein>
    <recommendedName>
        <fullName evidence="4">non-specific serine/threonine protein kinase</fullName>
        <ecNumber evidence="4">2.7.11.1</ecNumber>
    </recommendedName>
</protein>
<evidence type="ECO:0000256" key="3">
    <source>
        <dbReference type="ARBA" id="ARBA00009985"/>
    </source>
</evidence>
<evidence type="ECO:0000256" key="10">
    <source>
        <dbReference type="ARBA" id="ARBA00022840"/>
    </source>
</evidence>
<evidence type="ECO:0000256" key="7">
    <source>
        <dbReference type="ARBA" id="ARBA00022723"/>
    </source>
</evidence>
<dbReference type="Gene3D" id="1.10.510.10">
    <property type="entry name" value="Transferase(Phosphotransferase) domain 1"/>
    <property type="match status" value="2"/>
</dbReference>
<evidence type="ECO:0000256" key="2">
    <source>
        <dbReference type="ARBA" id="ARBA00001946"/>
    </source>
</evidence>
<keyword evidence="6" id="KW-0808">Transferase</keyword>
<evidence type="ECO:0000256" key="12">
    <source>
        <dbReference type="ARBA" id="ARBA00023211"/>
    </source>
</evidence>
<dbReference type="InterPro" id="IPR011009">
    <property type="entry name" value="Kinase-like_dom_sf"/>
</dbReference>
<comment type="similarity">
    <text evidence="3">Belongs to the protein kinase superfamily. CAMK Ser/Thr protein kinase family. LKB1 subfamily.</text>
</comment>
<feature type="region of interest" description="Disordered" evidence="16">
    <location>
        <begin position="1032"/>
        <end position="1106"/>
    </location>
</feature>
<feature type="compositionally biased region" description="Low complexity" evidence="16">
    <location>
        <begin position="1051"/>
        <end position="1067"/>
    </location>
</feature>
<evidence type="ECO:0000256" key="9">
    <source>
        <dbReference type="ARBA" id="ARBA00022777"/>
    </source>
</evidence>
<proteinExistence type="inferred from homology"/>
<keyword evidence="8 15" id="KW-0547">Nucleotide-binding</keyword>
<dbReference type="PROSITE" id="PS00107">
    <property type="entry name" value="PROTEIN_KINASE_ATP"/>
    <property type="match status" value="1"/>
</dbReference>
<feature type="region of interest" description="Disordered" evidence="16">
    <location>
        <begin position="319"/>
        <end position="343"/>
    </location>
</feature>
<feature type="compositionally biased region" description="Polar residues" evidence="16">
    <location>
        <begin position="839"/>
        <end position="851"/>
    </location>
</feature>
<reference evidence="18" key="1">
    <citation type="submission" date="2016-01" db="EMBL/GenBank/DDBJ databases">
        <title>Reference transcriptome for the parasite Schistocephalus solidus: insights into the molecular evolution of parasitism.</title>
        <authorList>
            <person name="Hebert F.O."/>
            <person name="Grambauer S."/>
            <person name="Barber I."/>
            <person name="Landry C.R."/>
            <person name="Aubin-Horth N."/>
        </authorList>
    </citation>
    <scope>NUCLEOTIDE SEQUENCE</scope>
</reference>
<feature type="compositionally biased region" description="Polar residues" evidence="16">
    <location>
        <begin position="1072"/>
        <end position="1086"/>
    </location>
</feature>
<evidence type="ECO:0000256" key="11">
    <source>
        <dbReference type="ARBA" id="ARBA00022842"/>
    </source>
</evidence>
<dbReference type="Pfam" id="PF00069">
    <property type="entry name" value="Pkinase"/>
    <property type="match status" value="2"/>
</dbReference>
<keyword evidence="5" id="KW-0723">Serine/threonine-protein kinase</keyword>
<keyword evidence="11" id="KW-0460">Magnesium</keyword>
<feature type="domain" description="Protein kinase" evidence="17">
    <location>
        <begin position="220"/>
        <end position="627"/>
    </location>
</feature>
<dbReference type="InterPro" id="IPR017441">
    <property type="entry name" value="Protein_kinase_ATP_BS"/>
</dbReference>
<dbReference type="SMART" id="SM00220">
    <property type="entry name" value="S_TKc"/>
    <property type="match status" value="1"/>
</dbReference>
<keyword evidence="12" id="KW-0464">Manganese</keyword>
<evidence type="ECO:0000256" key="8">
    <source>
        <dbReference type="ARBA" id="ARBA00022741"/>
    </source>
</evidence>
<dbReference type="InterPro" id="IPR000719">
    <property type="entry name" value="Prot_kinase_dom"/>
</dbReference>
<feature type="region of interest" description="Disordered" evidence="16">
    <location>
        <begin position="721"/>
        <end position="753"/>
    </location>
</feature>
<comment type="catalytic activity">
    <reaction evidence="14">
        <text>L-seryl-[protein] + ATP = O-phospho-L-seryl-[protein] + ADP + H(+)</text>
        <dbReference type="Rhea" id="RHEA:17989"/>
        <dbReference type="Rhea" id="RHEA-COMP:9863"/>
        <dbReference type="Rhea" id="RHEA-COMP:11604"/>
        <dbReference type="ChEBI" id="CHEBI:15378"/>
        <dbReference type="ChEBI" id="CHEBI:29999"/>
        <dbReference type="ChEBI" id="CHEBI:30616"/>
        <dbReference type="ChEBI" id="CHEBI:83421"/>
        <dbReference type="ChEBI" id="CHEBI:456216"/>
        <dbReference type="EC" id="2.7.11.1"/>
    </reaction>
</comment>
<evidence type="ECO:0000256" key="14">
    <source>
        <dbReference type="ARBA" id="ARBA00048679"/>
    </source>
</evidence>
<feature type="compositionally biased region" description="Polar residues" evidence="16">
    <location>
        <begin position="909"/>
        <end position="919"/>
    </location>
</feature>
<dbReference type="SUPFAM" id="SSF56112">
    <property type="entry name" value="Protein kinase-like (PK-like)"/>
    <property type="match status" value="1"/>
</dbReference>
<evidence type="ECO:0000256" key="15">
    <source>
        <dbReference type="PROSITE-ProRule" id="PRU10141"/>
    </source>
</evidence>
<comment type="catalytic activity">
    <reaction evidence="13">
        <text>L-threonyl-[protein] + ATP = O-phospho-L-threonyl-[protein] + ADP + H(+)</text>
        <dbReference type="Rhea" id="RHEA:46608"/>
        <dbReference type="Rhea" id="RHEA-COMP:11060"/>
        <dbReference type="Rhea" id="RHEA-COMP:11605"/>
        <dbReference type="ChEBI" id="CHEBI:15378"/>
        <dbReference type="ChEBI" id="CHEBI:30013"/>
        <dbReference type="ChEBI" id="CHEBI:30616"/>
        <dbReference type="ChEBI" id="CHEBI:61977"/>
        <dbReference type="ChEBI" id="CHEBI:456216"/>
        <dbReference type="EC" id="2.7.11.1"/>
    </reaction>
</comment>
<dbReference type="GO" id="GO:0005524">
    <property type="term" value="F:ATP binding"/>
    <property type="evidence" value="ECO:0007669"/>
    <property type="project" value="UniProtKB-UniRule"/>
</dbReference>
<sequence>MLTIRHFGNLNKACASCRGGNLLKSTPRLNWHPIPPTNCLCLFSKGMTSGLDPQAGIGTELLESEMHETDVNPTFNLTEDCQMPVKYGAFANFFEELADPHQLEGLSQNFPIGKCWQQNTLLTPDADAFNFFRFNPAAYNQADEANNSLILMDSYGSISPLLQRPESSFVYAGRSQHTPPEAIPYAGSFLESDRLDSSVPFCFTYNQPHRKPPKVVGGRYLLGETIGRGSYGKVKDCIDLVTLRRCAIKIVSKVGVRKIPGGWNQALTEAGLLRRLPSHRHIVSLVAVFRLTGPDRLAMVMEHCLGSVHDLQAAGVLLLADPPQTPPPPSSQSPADHSADQAQSSALAGAFHRIATDPSSLNLDQHPQGWHRRLLPEDGVNDENAWAAAAAEAVTAAERKRSMNLAAQDPTSNFQQFRRLPEAQAHAYILQVIDGLAYLHRNRIIHRDIKPANLLITPAPGCGLDASALYANDNVCPSATAIAATFEPSILPYTPETVLQLSRGYLIKLADFGVSASLSAFTDSFQVGGGQTTPAVQPPEVAKGSQSLFNGPKLDIYSAGVSLFFMLTGRVPFSSPNVLQIFEAIAEGFYVIPGHVSASAAHLIRGMMCKDPDKRLSLEAVCRHEWICTPPPPPPLPPTQLTSTHRQRGCACWLDPLIYLCRPTPVFQAPHIDETGARIFAPSEVESLPNNLLFHSKQLSSFAPQDPPNPPAVTPVKFNVASERDEEEEEGDSKEVKWKEEEREEHLFSQESDLDNQPAVAPFSVLEALKTYHNWPSEQGGAAQTGSCLETTGGFDDRPLEDSLAALGIMDYGYPLPAADGTPPDPILMQPFLHPQSVALMQSQSASTSSPPIGGPKSPREEKGPTRRLDPPRRVRWLSQPSAECTMAAAGPERHAAAATASGRRRNASWYTPDSSNQPPLSPDEIPVADLSYRPFTVVAGVRSVCRSTSDTTPPSDTVSHHLMRPLSSAQLSRLAWHLGQQQWTQPASQSDIEVAEGEVAMQAESAEMQSNLRNSNGLRVPKRRPPVVIVQAKSRKHGRKAVLPNPAHGNSAVTTTSTASNSSSRDSSSRRIQPTNSEDNLVSSERSCEDAKKLSGQRPGDRSSAARFKRWFSHSFGCFRHRVQERPPTDFLHLHHHQKQPYLEKSSRHQPRSASAMTVVNLDCSSCASVFGSTSSGVFVGSTKPDGISTLPRSTAALGRVPRPKRRAKKEKESA</sequence>
<dbReference type="GO" id="GO:0005737">
    <property type="term" value="C:cytoplasm"/>
    <property type="evidence" value="ECO:0007669"/>
    <property type="project" value="TreeGrafter"/>
</dbReference>
<keyword evidence="10 15" id="KW-0067">ATP-binding</keyword>
<comment type="cofactor">
    <cofactor evidence="2">
        <name>Mg(2+)</name>
        <dbReference type="ChEBI" id="CHEBI:18420"/>
    </cofactor>
</comment>
<feature type="region of interest" description="Disordered" evidence="16">
    <location>
        <begin position="839"/>
        <end position="926"/>
    </location>
</feature>
<feature type="binding site" evidence="15">
    <location>
        <position position="249"/>
    </location>
    <ligand>
        <name>ATP</name>
        <dbReference type="ChEBI" id="CHEBI:30616"/>
    </ligand>
</feature>
<evidence type="ECO:0000256" key="5">
    <source>
        <dbReference type="ARBA" id="ARBA00022527"/>
    </source>
</evidence>
<evidence type="ECO:0000259" key="17">
    <source>
        <dbReference type="PROSITE" id="PS50011"/>
    </source>
</evidence>
<gene>
    <name evidence="18" type="ORF">TR153149</name>
</gene>
<keyword evidence="9" id="KW-0418">Kinase</keyword>
<dbReference type="PANTHER" id="PTHR24346:SF94">
    <property type="entry name" value="NON-SPECIFIC SERINE_THREONINE PROTEIN KINASE"/>
    <property type="match status" value="1"/>
</dbReference>
<accession>A0A0X3QEU3</accession>
<evidence type="ECO:0000256" key="13">
    <source>
        <dbReference type="ARBA" id="ARBA00047899"/>
    </source>
</evidence>
<evidence type="ECO:0000313" key="18">
    <source>
        <dbReference type="EMBL" id="JAP58056.1"/>
    </source>
</evidence>
<evidence type="ECO:0000256" key="1">
    <source>
        <dbReference type="ARBA" id="ARBA00001936"/>
    </source>
</evidence>